<dbReference type="InterPro" id="IPR025664">
    <property type="entry name" value="Spore_III_AC/AD"/>
</dbReference>
<proteinExistence type="predicted"/>
<protein>
    <submittedName>
        <fullName evidence="2">Stage III sporulation AC/AD family protein</fullName>
    </submittedName>
</protein>
<feature type="transmembrane region" description="Helical" evidence="1">
    <location>
        <begin position="27"/>
        <end position="50"/>
    </location>
</feature>
<dbReference type="Proteomes" id="UP000824262">
    <property type="component" value="Unassembled WGS sequence"/>
</dbReference>
<reference evidence="2" key="1">
    <citation type="submission" date="2020-10" db="EMBL/GenBank/DDBJ databases">
        <authorList>
            <person name="Gilroy R."/>
        </authorList>
    </citation>
    <scope>NUCLEOTIDE SEQUENCE</scope>
    <source>
        <strain evidence="2">ChiBcolR7-354</strain>
    </source>
</reference>
<evidence type="ECO:0000313" key="2">
    <source>
        <dbReference type="EMBL" id="HIQ78751.1"/>
    </source>
</evidence>
<feature type="transmembrane region" description="Helical" evidence="1">
    <location>
        <begin position="62"/>
        <end position="80"/>
    </location>
</feature>
<dbReference type="AlphaFoldDB" id="A0A9D0ZG08"/>
<feature type="transmembrane region" description="Helical" evidence="1">
    <location>
        <begin position="100"/>
        <end position="122"/>
    </location>
</feature>
<comment type="caution">
    <text evidence="2">The sequence shown here is derived from an EMBL/GenBank/DDBJ whole genome shotgun (WGS) entry which is preliminary data.</text>
</comment>
<keyword evidence="1" id="KW-1133">Transmembrane helix</keyword>
<organism evidence="2 3">
    <name type="scientific">Candidatus Scatomorpha intestinavium</name>
    <dbReference type="NCBI Taxonomy" id="2840922"/>
    <lineage>
        <taxon>Bacteria</taxon>
        <taxon>Bacillati</taxon>
        <taxon>Bacillota</taxon>
        <taxon>Clostridia</taxon>
        <taxon>Eubacteriales</taxon>
        <taxon>Candidatus Scatomorpha</taxon>
    </lineage>
</organism>
<name>A0A9D0ZG08_9FIRM</name>
<keyword evidence="1" id="KW-0472">Membrane</keyword>
<accession>A0A9D0ZG08</accession>
<evidence type="ECO:0000313" key="3">
    <source>
        <dbReference type="Proteomes" id="UP000824262"/>
    </source>
</evidence>
<dbReference type="Pfam" id="PF06686">
    <property type="entry name" value="SpoIIIAC"/>
    <property type="match status" value="1"/>
</dbReference>
<evidence type="ECO:0000256" key="1">
    <source>
        <dbReference type="SAM" id="Phobius"/>
    </source>
</evidence>
<dbReference type="EMBL" id="DVGA01000056">
    <property type="protein sequence ID" value="HIQ78751.1"/>
    <property type="molecule type" value="Genomic_DNA"/>
</dbReference>
<gene>
    <name evidence="2" type="ORF">IAB77_05770</name>
</gene>
<reference evidence="2" key="2">
    <citation type="journal article" date="2021" name="PeerJ">
        <title>Extensive microbial diversity within the chicken gut microbiome revealed by metagenomics and culture.</title>
        <authorList>
            <person name="Gilroy R."/>
            <person name="Ravi A."/>
            <person name="Getino M."/>
            <person name="Pursley I."/>
            <person name="Horton D.L."/>
            <person name="Alikhan N.F."/>
            <person name="Baker D."/>
            <person name="Gharbi K."/>
            <person name="Hall N."/>
            <person name="Watson M."/>
            <person name="Adriaenssens E.M."/>
            <person name="Foster-Nyarko E."/>
            <person name="Jarju S."/>
            <person name="Secka A."/>
            <person name="Antonio M."/>
            <person name="Oren A."/>
            <person name="Chaudhuri R.R."/>
            <person name="La Ragione R."/>
            <person name="Hildebrand F."/>
            <person name="Pallen M.J."/>
        </authorList>
    </citation>
    <scope>NUCLEOTIDE SEQUENCE</scope>
    <source>
        <strain evidence="2">ChiBcolR7-354</strain>
    </source>
</reference>
<sequence length="124" mass="12057">MAAGGICAALLAQLVRRHNAEIALCLTIAGCAALLAAALGLAGGVGEVLARARELSGLGSALLAPVMKCAAIGIVCRIGADACRDAGSATLGSALELAGAIAALWTALPLLSALLDTVDALLRA</sequence>
<keyword evidence="1" id="KW-0812">Transmembrane</keyword>